<dbReference type="Pfam" id="PF13966">
    <property type="entry name" value="zf-RVT"/>
    <property type="match status" value="1"/>
</dbReference>
<keyword evidence="3" id="KW-1185">Reference proteome</keyword>
<reference evidence="2 3" key="1">
    <citation type="submission" date="2024-01" db="EMBL/GenBank/DDBJ databases">
        <title>A telomere-to-telomere, gap-free genome of sweet tea (Lithocarpus litseifolius).</title>
        <authorList>
            <person name="Zhou J."/>
        </authorList>
    </citation>
    <scope>NUCLEOTIDE SEQUENCE [LARGE SCALE GENOMIC DNA]</scope>
    <source>
        <strain evidence="2">Zhou-2022a</strain>
        <tissue evidence="2">Leaf</tissue>
    </source>
</reference>
<accession>A0AAW2CV77</accession>
<organism evidence="2 3">
    <name type="scientific">Lithocarpus litseifolius</name>
    <dbReference type="NCBI Taxonomy" id="425828"/>
    <lineage>
        <taxon>Eukaryota</taxon>
        <taxon>Viridiplantae</taxon>
        <taxon>Streptophyta</taxon>
        <taxon>Embryophyta</taxon>
        <taxon>Tracheophyta</taxon>
        <taxon>Spermatophyta</taxon>
        <taxon>Magnoliopsida</taxon>
        <taxon>eudicotyledons</taxon>
        <taxon>Gunneridae</taxon>
        <taxon>Pentapetalae</taxon>
        <taxon>rosids</taxon>
        <taxon>fabids</taxon>
        <taxon>Fagales</taxon>
        <taxon>Fagaceae</taxon>
        <taxon>Lithocarpus</taxon>
    </lineage>
</organism>
<dbReference type="InterPro" id="IPR026960">
    <property type="entry name" value="RVT-Znf"/>
</dbReference>
<proteinExistence type="predicted"/>
<dbReference type="Proteomes" id="UP001459277">
    <property type="component" value="Unassembled WGS sequence"/>
</dbReference>
<evidence type="ECO:0000313" key="2">
    <source>
        <dbReference type="EMBL" id="KAL0001744.1"/>
    </source>
</evidence>
<dbReference type="AlphaFoldDB" id="A0AAW2CV77"/>
<comment type="caution">
    <text evidence="2">The sequence shown here is derived from an EMBL/GenBank/DDBJ whole genome shotgun (WGS) entry which is preliminary data.</text>
</comment>
<sequence>MEISLMLTSIPSVLTLGEALYRHERSFIKELYGGLEMGRGLILIWDQRWLPGLSYGKVMSPRIDASINKVSDLFQQNSKVWNLDLIETLFYPWEATMINSIIVSEVDDIDIHVWPLTLDGEYSVRTTYRSQENVAPQAQPSSFSIENAATVWKGVWKIHAPSKIRHFLWRALRDSLPTKPNLRLRHVMGMKLALYVRKGRKQPYTTCEQA</sequence>
<evidence type="ECO:0000313" key="3">
    <source>
        <dbReference type="Proteomes" id="UP001459277"/>
    </source>
</evidence>
<gene>
    <name evidence="2" type="ORF">SO802_015525</name>
</gene>
<evidence type="ECO:0000259" key="1">
    <source>
        <dbReference type="Pfam" id="PF13966"/>
    </source>
</evidence>
<dbReference type="EMBL" id="JAZDWU010000005">
    <property type="protein sequence ID" value="KAL0001744.1"/>
    <property type="molecule type" value="Genomic_DNA"/>
</dbReference>
<protein>
    <recommendedName>
        <fullName evidence="1">Reverse transcriptase zinc-binding domain-containing protein</fullName>
    </recommendedName>
</protein>
<name>A0AAW2CV77_9ROSI</name>
<feature type="domain" description="Reverse transcriptase zinc-binding" evidence="1">
    <location>
        <begin position="122"/>
        <end position="187"/>
    </location>
</feature>